<evidence type="ECO:0000259" key="1">
    <source>
        <dbReference type="Pfam" id="PF19045"/>
    </source>
</evidence>
<reference evidence="2" key="2">
    <citation type="submission" date="2017-05" db="EMBL/GenBank/DDBJ databases">
        <authorList>
            <person name="Munson-Mcgee J.H."/>
        </authorList>
    </citation>
    <scope>NUCLEOTIDE SEQUENCE</scope>
    <source>
        <strain evidence="2">SCGC AB-777_F03</strain>
    </source>
</reference>
<dbReference type="Pfam" id="PF19045">
    <property type="entry name" value="Ligase_CoA_2"/>
    <property type="match status" value="1"/>
</dbReference>
<proteinExistence type="predicted"/>
<name>A0A2T9WKD0_NANST</name>
<dbReference type="EMBL" id="QEFP01000022">
    <property type="protein sequence ID" value="PVU68284.1"/>
    <property type="molecule type" value="Genomic_DNA"/>
</dbReference>
<dbReference type="RefSeq" id="WP_228615448.1">
    <property type="nucleotide sequence ID" value="NZ_QEFP02000015.1"/>
</dbReference>
<dbReference type="PANTHER" id="PTHR42793:SF1">
    <property type="entry name" value="PEPTIDYL-LYSINE N-ACETYLTRANSFERASE PATZ"/>
    <property type="match status" value="1"/>
</dbReference>
<dbReference type="SUPFAM" id="SSF52210">
    <property type="entry name" value="Succinyl-CoA synthetase domains"/>
    <property type="match status" value="1"/>
</dbReference>
<dbReference type="InterPro" id="IPR016102">
    <property type="entry name" value="Succinyl-CoA_synth-like"/>
</dbReference>
<evidence type="ECO:0000313" key="3">
    <source>
        <dbReference type="EMBL" id="PVU68284.1"/>
    </source>
</evidence>
<reference evidence="3" key="3">
    <citation type="submission" date="2017-05" db="EMBL/GenBank/DDBJ databases">
        <authorList>
            <person name="Song R."/>
            <person name="Chenine A.L."/>
            <person name="Ruprecht R.M."/>
        </authorList>
    </citation>
    <scope>NUCLEOTIDE SEQUENCE</scope>
    <source>
        <strain evidence="3">SCGC AB-777_F03</strain>
    </source>
</reference>
<dbReference type="InterPro" id="IPR043938">
    <property type="entry name" value="Ligase_CoA_dom"/>
</dbReference>
<reference evidence="3" key="1">
    <citation type="journal article" date="2015" name="Appl. Environ. Microbiol.">
        <title>Nanoarchaeota, Their Sulfolobales Host, and Nanoarchaeota Virus Distribution across Yellowstone National Park Hot Springs.</title>
        <authorList>
            <person name="Munson-McGee J.H."/>
            <person name="Field E.K."/>
            <person name="Bateson M."/>
            <person name="Rooney C."/>
            <person name="Stepanauskas R."/>
            <person name="Young M.J."/>
        </authorList>
    </citation>
    <scope>NUCLEOTIDE SEQUENCE [LARGE SCALE GENOMIC DNA]</scope>
    <source>
        <strain evidence="3">SCGC AB-777_F03</strain>
    </source>
</reference>
<comment type="caution">
    <text evidence="3">The sequence shown here is derived from an EMBL/GenBank/DDBJ whole genome shotgun (WGS) entry which is preliminary data.</text>
</comment>
<dbReference type="AlphaFoldDB" id="A0A2T9WKD0"/>
<reference evidence="2" key="4">
    <citation type="submission" date="2021-11" db="EMBL/GenBank/DDBJ databases">
        <authorList>
            <person name="Munson-Mcgee J."/>
            <person name="Field E."/>
            <person name="Bateson M."/>
            <person name="Rooney C."/>
            <person name="Stepanauskas R."/>
            <person name="Young M."/>
        </authorList>
    </citation>
    <scope>NUCLEOTIDE SEQUENCE</scope>
    <source>
        <strain evidence="2">SCGC AB-777_F03</strain>
    </source>
</reference>
<dbReference type="Proteomes" id="UP000245509">
    <property type="component" value="Unassembled WGS sequence"/>
</dbReference>
<dbReference type="Gene3D" id="3.40.50.261">
    <property type="entry name" value="Succinyl-CoA synthetase domains"/>
    <property type="match status" value="1"/>
</dbReference>
<organism evidence="3">
    <name type="scientific">Nanobsidianus stetteri</name>
    <dbReference type="NCBI Taxonomy" id="1294122"/>
    <lineage>
        <taxon>Archaea</taxon>
        <taxon>Nanobdellota</taxon>
        <taxon>Candidatus Nanoarchaeia</taxon>
        <taxon>Nanoarchaeales</taxon>
        <taxon>Nanopusillaceae</taxon>
        <taxon>Candidatus Nanobsidianus</taxon>
    </lineage>
</organism>
<dbReference type="GO" id="GO:0043758">
    <property type="term" value="F:acetate-CoA ligase (ADP-forming) activity"/>
    <property type="evidence" value="ECO:0007669"/>
    <property type="project" value="InterPro"/>
</dbReference>
<protein>
    <recommendedName>
        <fullName evidence="1">Ligase-CoA domain-containing protein</fullName>
    </recommendedName>
</protein>
<sequence>MVIYIYTNGGGEGVLTTDALEENNIKIEETPEDVKEKLKSILPSFASFHNPIDTTAQANEDQYIEGLKILLNDPRTEGIIAILLPQLPFFTEKFPEKLSKIINKKIPLVFLIYGGGFTEQIKIYVEEYLPVFESPEEAAKALSFLLRLKRNNWI</sequence>
<accession>A0A2T9WKD0</accession>
<evidence type="ECO:0000313" key="2">
    <source>
        <dbReference type="EMBL" id="MCC5447223.1"/>
    </source>
</evidence>
<dbReference type="PANTHER" id="PTHR42793">
    <property type="entry name" value="COA BINDING DOMAIN CONTAINING PROTEIN"/>
    <property type="match status" value="1"/>
</dbReference>
<dbReference type="EMBL" id="QEFP02000015">
    <property type="protein sequence ID" value="MCC5447223.1"/>
    <property type="molecule type" value="Genomic_DNA"/>
</dbReference>
<gene>
    <name evidence="2" type="ORF">DDW03_002290</name>
    <name evidence="3" type="ORF">DDW03_02820</name>
</gene>
<feature type="domain" description="Ligase-CoA" evidence="1">
    <location>
        <begin position="5"/>
        <end position="80"/>
    </location>
</feature>